<accession>A0A2N7QC78</accession>
<feature type="transmembrane region" description="Helical" evidence="1">
    <location>
        <begin position="54"/>
        <end position="80"/>
    </location>
</feature>
<feature type="transmembrane region" description="Helical" evidence="1">
    <location>
        <begin position="151"/>
        <end position="167"/>
    </location>
</feature>
<keyword evidence="1" id="KW-0472">Membrane</keyword>
<dbReference type="Pfam" id="PF04307">
    <property type="entry name" value="YdjM"/>
    <property type="match status" value="1"/>
</dbReference>
<dbReference type="EMBL" id="PNJD01000290">
    <property type="protein sequence ID" value="PMP96113.1"/>
    <property type="molecule type" value="Genomic_DNA"/>
</dbReference>
<evidence type="ECO:0000313" key="2">
    <source>
        <dbReference type="EMBL" id="PMP96113.1"/>
    </source>
</evidence>
<sequence>MKWVSHKAITFSVTYLLSSNFFASLISAIGGVFPDAIEGFHFESVSWKKKHRRFSHWGAMYFFLVLVCFIIGGGLGVLKFNPNDILSLFTSKGQAGYIEGIKVLSRILFWFFLGAFFHILEDAITGKVPFINPTKKTWGVRLFPVGSLQEYLLTLAITAVAVLKLLAK</sequence>
<evidence type="ECO:0008006" key="4">
    <source>
        <dbReference type="Google" id="ProtNLM"/>
    </source>
</evidence>
<dbReference type="InterPro" id="IPR007404">
    <property type="entry name" value="YdjM-like"/>
</dbReference>
<feature type="transmembrane region" description="Helical" evidence="1">
    <location>
        <begin position="12"/>
        <end position="34"/>
    </location>
</feature>
<evidence type="ECO:0000256" key="1">
    <source>
        <dbReference type="SAM" id="Phobius"/>
    </source>
</evidence>
<protein>
    <recommendedName>
        <fullName evidence="4">Metal-dependent hydrolase</fullName>
    </recommendedName>
</protein>
<dbReference type="Proteomes" id="UP000235619">
    <property type="component" value="Unassembled WGS sequence"/>
</dbReference>
<dbReference type="AlphaFoldDB" id="A0A2N7QC78"/>
<keyword evidence="1" id="KW-1133">Transmembrane helix</keyword>
<comment type="caution">
    <text evidence="2">The sequence shown here is derived from an EMBL/GenBank/DDBJ whole genome shotgun (WGS) entry which is preliminary data.</text>
</comment>
<feature type="transmembrane region" description="Helical" evidence="1">
    <location>
        <begin position="101"/>
        <end position="120"/>
    </location>
</feature>
<name>A0A2N7QC78_9BACT</name>
<keyword evidence="1" id="KW-0812">Transmembrane</keyword>
<gene>
    <name evidence="2" type="ORF">C0169_04770</name>
</gene>
<evidence type="ECO:0000313" key="3">
    <source>
        <dbReference type="Proteomes" id="UP000235619"/>
    </source>
</evidence>
<proteinExistence type="predicted"/>
<organism evidence="2 3">
    <name type="scientific">Thermodesulfobacterium geofontis</name>
    <dbReference type="NCBI Taxonomy" id="1295609"/>
    <lineage>
        <taxon>Bacteria</taxon>
        <taxon>Pseudomonadati</taxon>
        <taxon>Thermodesulfobacteriota</taxon>
        <taxon>Thermodesulfobacteria</taxon>
        <taxon>Thermodesulfobacteriales</taxon>
        <taxon>Thermodesulfobacteriaceae</taxon>
        <taxon>Thermodesulfobacterium</taxon>
    </lineage>
</organism>
<reference evidence="2 3" key="1">
    <citation type="submission" date="2018-01" db="EMBL/GenBank/DDBJ databases">
        <title>Metagenomic assembled genomes from two thermal pools in the Uzon Caldera, Kamchatka, Russia.</title>
        <authorList>
            <person name="Wilkins L."/>
            <person name="Ettinger C."/>
        </authorList>
    </citation>
    <scope>NUCLEOTIDE SEQUENCE [LARGE SCALE GENOMIC DNA]</scope>
    <source>
        <strain evidence="2">ARK-04</strain>
    </source>
</reference>